<dbReference type="EMBL" id="CAJNOI010002740">
    <property type="protein sequence ID" value="CAF1490079.1"/>
    <property type="molecule type" value="Genomic_DNA"/>
</dbReference>
<accession>A0A815SEC0</accession>
<protein>
    <submittedName>
        <fullName evidence="1">Uncharacterized protein</fullName>
    </submittedName>
</protein>
<comment type="caution">
    <text evidence="1">The sequence shown here is derived from an EMBL/GenBank/DDBJ whole genome shotgun (WGS) entry which is preliminary data.</text>
</comment>
<feature type="non-terminal residue" evidence="1">
    <location>
        <position position="31"/>
    </location>
</feature>
<proteinExistence type="predicted"/>
<evidence type="ECO:0000313" key="4">
    <source>
        <dbReference type="Proteomes" id="UP000663877"/>
    </source>
</evidence>
<evidence type="ECO:0000313" key="3">
    <source>
        <dbReference type="Proteomes" id="UP000663832"/>
    </source>
</evidence>
<sequence length="31" mass="3630">MVFTISLSAQEKQQQYLTMSNIDMHNVDPIF</sequence>
<reference evidence="1" key="1">
    <citation type="submission" date="2021-02" db="EMBL/GenBank/DDBJ databases">
        <authorList>
            <person name="Nowell W R."/>
        </authorList>
    </citation>
    <scope>NUCLEOTIDE SEQUENCE</scope>
</reference>
<keyword evidence="3" id="KW-1185">Reference proteome</keyword>
<dbReference type="Proteomes" id="UP000663832">
    <property type="component" value="Unassembled WGS sequence"/>
</dbReference>
<evidence type="ECO:0000313" key="2">
    <source>
        <dbReference type="EMBL" id="CAF1641259.1"/>
    </source>
</evidence>
<gene>
    <name evidence="1" type="ORF">BJG266_LOCUS42561</name>
    <name evidence="2" type="ORF">QVE165_LOCUS59447</name>
</gene>
<dbReference type="AlphaFoldDB" id="A0A815SEC0"/>
<name>A0A815SEC0_9BILA</name>
<evidence type="ECO:0000313" key="1">
    <source>
        <dbReference type="EMBL" id="CAF1490079.1"/>
    </source>
</evidence>
<dbReference type="Proteomes" id="UP000663877">
    <property type="component" value="Unassembled WGS sequence"/>
</dbReference>
<organism evidence="1 4">
    <name type="scientific">Adineta steineri</name>
    <dbReference type="NCBI Taxonomy" id="433720"/>
    <lineage>
        <taxon>Eukaryota</taxon>
        <taxon>Metazoa</taxon>
        <taxon>Spiralia</taxon>
        <taxon>Gnathifera</taxon>
        <taxon>Rotifera</taxon>
        <taxon>Eurotatoria</taxon>
        <taxon>Bdelloidea</taxon>
        <taxon>Adinetida</taxon>
        <taxon>Adinetidae</taxon>
        <taxon>Adineta</taxon>
    </lineage>
</organism>
<dbReference type="EMBL" id="CAJNOM010003067">
    <property type="protein sequence ID" value="CAF1641259.1"/>
    <property type="molecule type" value="Genomic_DNA"/>
</dbReference>